<feature type="coiled-coil region" evidence="4">
    <location>
        <begin position="623"/>
        <end position="799"/>
    </location>
</feature>
<dbReference type="Pfam" id="PF15908">
    <property type="entry name" value="HMMR_C"/>
    <property type="match status" value="1"/>
</dbReference>
<evidence type="ECO:0000313" key="7">
    <source>
        <dbReference type="EMBL" id="KAJ1127886.1"/>
    </source>
</evidence>
<keyword evidence="2" id="KW-0963">Cytoplasm</keyword>
<dbReference type="Proteomes" id="UP001066276">
    <property type="component" value="Chromosome 7"/>
</dbReference>
<evidence type="ECO:0000256" key="5">
    <source>
        <dbReference type="SAM" id="MobiDB-lite"/>
    </source>
</evidence>
<evidence type="ECO:0000256" key="4">
    <source>
        <dbReference type="SAM" id="Coils"/>
    </source>
</evidence>
<evidence type="ECO:0000256" key="3">
    <source>
        <dbReference type="ARBA" id="ARBA00023212"/>
    </source>
</evidence>
<keyword evidence="4" id="KW-0175">Coiled coil</keyword>
<comment type="caution">
    <text evidence="7">The sequence shown here is derived from an EMBL/GenBank/DDBJ whole genome shotgun (WGS) entry which is preliminary data.</text>
</comment>
<evidence type="ECO:0000259" key="6">
    <source>
        <dbReference type="Pfam" id="PF15908"/>
    </source>
</evidence>
<evidence type="ECO:0000256" key="1">
    <source>
        <dbReference type="ARBA" id="ARBA00004186"/>
    </source>
</evidence>
<evidence type="ECO:0000313" key="8">
    <source>
        <dbReference type="Proteomes" id="UP001066276"/>
    </source>
</evidence>
<comment type="subcellular location">
    <subcellularLocation>
        <location evidence="1">Cytoplasm</location>
        <location evidence="1">Cytoskeleton</location>
        <location evidence="1">Spindle</location>
    </subcellularLocation>
</comment>
<feature type="compositionally biased region" description="Basic and acidic residues" evidence="5">
    <location>
        <begin position="84"/>
        <end position="97"/>
    </location>
</feature>
<dbReference type="EMBL" id="JANPWB010000011">
    <property type="protein sequence ID" value="KAJ1127886.1"/>
    <property type="molecule type" value="Genomic_DNA"/>
</dbReference>
<name>A0AAV7PKL6_PLEWA</name>
<gene>
    <name evidence="7" type="ORF">NDU88_006279</name>
</gene>
<dbReference type="GO" id="GO:0016020">
    <property type="term" value="C:membrane"/>
    <property type="evidence" value="ECO:0007669"/>
    <property type="project" value="TreeGrafter"/>
</dbReference>
<feature type="coiled-coil region" evidence="4">
    <location>
        <begin position="302"/>
        <end position="572"/>
    </location>
</feature>
<dbReference type="GO" id="GO:0005819">
    <property type="term" value="C:spindle"/>
    <property type="evidence" value="ECO:0007669"/>
    <property type="project" value="UniProtKB-SubCell"/>
</dbReference>
<dbReference type="PANTHER" id="PTHR18956:SF6">
    <property type="entry name" value="HYALURONAN MEDIATED MOTILITY RECEPTOR"/>
    <property type="match status" value="1"/>
</dbReference>
<keyword evidence="8" id="KW-1185">Reference proteome</keyword>
<dbReference type="PANTHER" id="PTHR18956">
    <property type="entry name" value="HYALURONAN MEDIATED MOTILITY RECEPTOR"/>
    <property type="match status" value="1"/>
</dbReference>
<dbReference type="Pfam" id="PF15905">
    <property type="entry name" value="HMMR_N"/>
    <property type="match status" value="2"/>
</dbReference>
<dbReference type="GO" id="GO:0005540">
    <property type="term" value="F:hyaluronic acid binding"/>
    <property type="evidence" value="ECO:0007669"/>
    <property type="project" value="InterPro"/>
</dbReference>
<dbReference type="InterPro" id="IPR031794">
    <property type="entry name" value="HMMR_C"/>
</dbReference>
<dbReference type="InterPro" id="IPR026203">
    <property type="entry name" value="IHABP"/>
</dbReference>
<feature type="region of interest" description="Disordered" evidence="5">
    <location>
        <begin position="1"/>
        <end position="97"/>
    </location>
</feature>
<keyword evidence="3" id="KW-0206">Cytoskeleton</keyword>
<dbReference type="AlphaFoldDB" id="A0AAV7PKL6"/>
<proteinExistence type="predicted"/>
<feature type="compositionally biased region" description="Polar residues" evidence="5">
    <location>
        <begin position="65"/>
        <end position="83"/>
    </location>
</feature>
<evidence type="ECO:0000256" key="2">
    <source>
        <dbReference type="ARBA" id="ARBA00022490"/>
    </source>
</evidence>
<accession>A0AAV7PKL6</accession>
<protein>
    <recommendedName>
        <fullName evidence="6">Hyaluronan-mediated motility receptor C-terminal domain-containing protein</fullName>
    </recommendedName>
</protein>
<feature type="domain" description="Hyaluronan-mediated motility receptor C-terminal" evidence="6">
    <location>
        <begin position="698"/>
        <end position="836"/>
    </location>
</feature>
<sequence length="842" mass="96941">MSFPKAPIKRFNEHVGCAPAPGSYDVKDRDGIKGATSFPKSQRFQKSKDDGTGSTQSLDHERDMSSPTRSRKPSSLGSTPNLSRKSEKDSDFVRELKKQKSLEKEIRALVKERGEQDKQLHDLGEEFKKTEAKLTATVREKSALAASIVSLERQLADLQKANELMKAKFSDDSTKKKINALCVELMEAKNKLELKDKELSSQQINFEEQIKVLHIDLEASKTTSSALQEKNKYLEYVHQEGKLQSEELVMEMDKLHALIKELRAENKTLHGYLSDSQEQIQEIRLQMNTKTVEFENAMKMAKLNMEKQIQLLTAKHEDVELNLQEAQKDLEAATVRETLLQEKLVATDQAKEKLAEEKAETEKKLLEHLAEMNRVSEQVEIYKLELAQSEQLLKAKDQSSLTQKNNFLAKEAEFSEQIKDLKKRCQALQQEKECLTAETQEKEQTLQAEVDLLKQKLQQEEQGSQMLLQKQNKLVFSLQQAEELAAALREELLQVEEEMRTEKSLLEEELEGTLDELDRMQLEEEHAEKLITHLEQENKQRSEELNRLELMLKEKNAELEKVNMMHNKAKTQFEEERQTTLCKLNEMTVASESYKVSVSAEIESLKYKNSSLLEKVVALDTSVLDKDNQLQEIQRAAAQADEEFSRMLLDAQTTLATKESELKQAAESHLAAMDELRRQLEQKQKALEKLCEEMHSLRRNSIDENVVVQLKEEIQKWRTLYEELHQKVKPFQQQLDMFEAEKNALLNEHGAAQDELNKLSEAYAKLLGHQNQKQKIKHVMKLKEENIQLKQEVAKLRCQLSKEKPAAHGGRRLDLSKSFQCESKENVVPLTPLKEGNRKVMV</sequence>
<feature type="coiled-coil region" evidence="4">
    <location>
        <begin position="99"/>
        <end position="205"/>
    </location>
</feature>
<reference evidence="7" key="1">
    <citation type="journal article" date="2022" name="bioRxiv">
        <title>Sequencing and chromosome-scale assembly of the giantPleurodeles waltlgenome.</title>
        <authorList>
            <person name="Brown T."/>
            <person name="Elewa A."/>
            <person name="Iarovenko S."/>
            <person name="Subramanian E."/>
            <person name="Araus A.J."/>
            <person name="Petzold A."/>
            <person name="Susuki M."/>
            <person name="Suzuki K.-i.T."/>
            <person name="Hayashi T."/>
            <person name="Toyoda A."/>
            <person name="Oliveira C."/>
            <person name="Osipova E."/>
            <person name="Leigh N.D."/>
            <person name="Simon A."/>
            <person name="Yun M.H."/>
        </authorList>
    </citation>
    <scope>NUCLEOTIDE SEQUENCE</scope>
    <source>
        <strain evidence="7">20211129_DDA</strain>
        <tissue evidence="7">Liver</tissue>
    </source>
</reference>
<organism evidence="7 8">
    <name type="scientific">Pleurodeles waltl</name>
    <name type="common">Iberian ribbed newt</name>
    <dbReference type="NCBI Taxonomy" id="8319"/>
    <lineage>
        <taxon>Eukaryota</taxon>
        <taxon>Metazoa</taxon>
        <taxon>Chordata</taxon>
        <taxon>Craniata</taxon>
        <taxon>Vertebrata</taxon>
        <taxon>Euteleostomi</taxon>
        <taxon>Amphibia</taxon>
        <taxon>Batrachia</taxon>
        <taxon>Caudata</taxon>
        <taxon>Salamandroidea</taxon>
        <taxon>Salamandridae</taxon>
        <taxon>Pleurodelinae</taxon>
        <taxon>Pleurodeles</taxon>
    </lineage>
</organism>